<dbReference type="CDD" id="cd05013">
    <property type="entry name" value="SIS_RpiR"/>
    <property type="match status" value="1"/>
</dbReference>
<dbReference type="PANTHER" id="PTHR30514">
    <property type="entry name" value="GLUCOKINASE"/>
    <property type="match status" value="1"/>
</dbReference>
<dbReference type="GO" id="GO:0003677">
    <property type="term" value="F:DNA binding"/>
    <property type="evidence" value="ECO:0007669"/>
    <property type="project" value="InterPro"/>
</dbReference>
<gene>
    <name evidence="2" type="ORF">FD09_GL000675</name>
</gene>
<proteinExistence type="predicted"/>
<dbReference type="AlphaFoldDB" id="A0A0R1N3M7"/>
<reference evidence="2 3" key="1">
    <citation type="journal article" date="2015" name="Genome Announc.">
        <title>Expanding the biotechnology potential of lactobacilli through comparative genomics of 213 strains and associated genera.</title>
        <authorList>
            <person name="Sun Z."/>
            <person name="Harris H.M."/>
            <person name="McCann A."/>
            <person name="Guo C."/>
            <person name="Argimon S."/>
            <person name="Zhang W."/>
            <person name="Yang X."/>
            <person name="Jeffery I.B."/>
            <person name="Cooney J.C."/>
            <person name="Kagawa T.F."/>
            <person name="Liu W."/>
            <person name="Song Y."/>
            <person name="Salvetti E."/>
            <person name="Wrobel A."/>
            <person name="Rasinkangas P."/>
            <person name="Parkhill J."/>
            <person name="Rea M.C."/>
            <person name="O'Sullivan O."/>
            <person name="Ritari J."/>
            <person name="Douillard F.P."/>
            <person name="Paul Ross R."/>
            <person name="Yang R."/>
            <person name="Briner A.E."/>
            <person name="Felis G.E."/>
            <person name="de Vos W.M."/>
            <person name="Barrangou R."/>
            <person name="Klaenhammer T.R."/>
            <person name="Caufield P.W."/>
            <person name="Cui Y."/>
            <person name="Zhang H."/>
            <person name="O'Toole P.W."/>
        </authorList>
    </citation>
    <scope>NUCLEOTIDE SEQUENCE [LARGE SCALE GENOMIC DNA]</scope>
    <source>
        <strain evidence="2 3">DSM 12744</strain>
    </source>
</reference>
<dbReference type="SUPFAM" id="SSF53697">
    <property type="entry name" value="SIS domain"/>
    <property type="match status" value="1"/>
</dbReference>
<dbReference type="GO" id="GO:1901135">
    <property type="term" value="P:carbohydrate derivative metabolic process"/>
    <property type="evidence" value="ECO:0007669"/>
    <property type="project" value="InterPro"/>
</dbReference>
<accession>A0A0R1N3M7</accession>
<dbReference type="GO" id="GO:0097367">
    <property type="term" value="F:carbohydrate derivative binding"/>
    <property type="evidence" value="ECO:0007669"/>
    <property type="project" value="InterPro"/>
</dbReference>
<dbReference type="Proteomes" id="UP000051330">
    <property type="component" value="Unassembled WGS sequence"/>
</dbReference>
<dbReference type="PATRIC" id="fig|1423792.3.peg.690"/>
<dbReference type="InterPro" id="IPR046348">
    <property type="entry name" value="SIS_dom_sf"/>
</dbReference>
<evidence type="ECO:0000259" key="1">
    <source>
        <dbReference type="PROSITE" id="PS51464"/>
    </source>
</evidence>
<dbReference type="InterPro" id="IPR035472">
    <property type="entry name" value="RpiR-like_SIS"/>
</dbReference>
<dbReference type="PROSITE" id="PS51464">
    <property type="entry name" value="SIS"/>
    <property type="match status" value="1"/>
</dbReference>
<evidence type="ECO:0000313" key="2">
    <source>
        <dbReference type="EMBL" id="KRL11307.1"/>
    </source>
</evidence>
<keyword evidence="3" id="KW-1185">Reference proteome</keyword>
<dbReference type="InterPro" id="IPR047640">
    <property type="entry name" value="RpiR-like"/>
</dbReference>
<name>A0A0R1N3M7_9LACO</name>
<dbReference type="Gene3D" id="3.40.50.10490">
    <property type="entry name" value="Glucose-6-phosphate isomerase like protein, domain 1"/>
    <property type="match status" value="1"/>
</dbReference>
<dbReference type="Pfam" id="PF01380">
    <property type="entry name" value="SIS"/>
    <property type="match status" value="1"/>
</dbReference>
<dbReference type="GO" id="GO:0003700">
    <property type="term" value="F:DNA-binding transcription factor activity"/>
    <property type="evidence" value="ECO:0007669"/>
    <property type="project" value="InterPro"/>
</dbReference>
<dbReference type="EMBL" id="AZEC01000012">
    <property type="protein sequence ID" value="KRL11307.1"/>
    <property type="molecule type" value="Genomic_DNA"/>
</dbReference>
<sequence length="183" mass="20565">MERENVKSEIDNHIDEYSEFLSSTRNTSTTDAVNKVVQILRTKEIVLFLGAGTSETIAQYGSLYFANLSIPALKISDPSNYPANMFSADLLEKACFVVMSISGETKEIIEYLGHIRESRTTIVSICNSDASTIARMADINIPYNITRETVQKSLRDPEKETEITSQLPALFLLEKIAREYNKN</sequence>
<organism evidence="2 3">
    <name type="scientific">Schleiferilactobacillus perolens DSM 12744</name>
    <dbReference type="NCBI Taxonomy" id="1423792"/>
    <lineage>
        <taxon>Bacteria</taxon>
        <taxon>Bacillati</taxon>
        <taxon>Bacillota</taxon>
        <taxon>Bacilli</taxon>
        <taxon>Lactobacillales</taxon>
        <taxon>Lactobacillaceae</taxon>
        <taxon>Schleiferilactobacillus</taxon>
    </lineage>
</organism>
<protein>
    <recommendedName>
        <fullName evidence="1">SIS domain-containing protein</fullName>
    </recommendedName>
</protein>
<comment type="caution">
    <text evidence="2">The sequence shown here is derived from an EMBL/GenBank/DDBJ whole genome shotgun (WGS) entry which is preliminary data.</text>
</comment>
<dbReference type="PANTHER" id="PTHR30514:SF1">
    <property type="entry name" value="HTH-TYPE TRANSCRIPTIONAL REGULATOR HEXR-RELATED"/>
    <property type="match status" value="1"/>
</dbReference>
<evidence type="ECO:0000313" key="3">
    <source>
        <dbReference type="Proteomes" id="UP000051330"/>
    </source>
</evidence>
<dbReference type="InterPro" id="IPR001347">
    <property type="entry name" value="SIS_dom"/>
</dbReference>
<feature type="domain" description="SIS" evidence="1">
    <location>
        <begin position="36"/>
        <end position="183"/>
    </location>
</feature>
<dbReference type="STRING" id="1423792.FD09_GL000675"/>